<dbReference type="AlphaFoldDB" id="A0A0T9UDP3"/>
<keyword evidence="1" id="KW-1133">Transmembrane helix</keyword>
<dbReference type="Proteomes" id="UP000041595">
    <property type="component" value="Unassembled WGS sequence"/>
</dbReference>
<sequence>MFYFLKKRVVKKLAKKVNEIITELEGLYLNEGGGIALMIFMSCLMILVRRSIILKMW</sequence>
<protein>
    <submittedName>
        <fullName evidence="2">Uncharacterized protein</fullName>
    </submittedName>
</protein>
<accession>A0A0T9UDP3</accession>
<evidence type="ECO:0000313" key="3">
    <source>
        <dbReference type="Proteomes" id="UP000041595"/>
    </source>
</evidence>
<proteinExistence type="predicted"/>
<evidence type="ECO:0000256" key="1">
    <source>
        <dbReference type="SAM" id="Phobius"/>
    </source>
</evidence>
<organism evidence="2 3">
    <name type="scientific">Yersinia aldovae</name>
    <dbReference type="NCBI Taxonomy" id="29483"/>
    <lineage>
        <taxon>Bacteria</taxon>
        <taxon>Pseudomonadati</taxon>
        <taxon>Pseudomonadota</taxon>
        <taxon>Gammaproteobacteria</taxon>
        <taxon>Enterobacterales</taxon>
        <taxon>Yersiniaceae</taxon>
        <taxon>Yersinia</taxon>
    </lineage>
</organism>
<name>A0A0T9UDP3_YERAL</name>
<keyword evidence="1" id="KW-0812">Transmembrane</keyword>
<gene>
    <name evidence="2" type="ORF">ERS137965_02795</name>
</gene>
<reference evidence="2 3" key="1">
    <citation type="submission" date="2015-03" db="EMBL/GenBank/DDBJ databases">
        <authorList>
            <person name="Murphy D."/>
        </authorList>
    </citation>
    <scope>NUCLEOTIDE SEQUENCE [LARGE SCALE GENOMIC DNA]</scope>
    <source>
        <strain evidence="2 3">IP06005</strain>
    </source>
</reference>
<evidence type="ECO:0000313" key="2">
    <source>
        <dbReference type="EMBL" id="CNL34888.1"/>
    </source>
</evidence>
<feature type="transmembrane region" description="Helical" evidence="1">
    <location>
        <begin position="27"/>
        <end position="48"/>
    </location>
</feature>
<keyword evidence="1" id="KW-0472">Membrane</keyword>
<dbReference type="EMBL" id="CQEJ01000015">
    <property type="protein sequence ID" value="CNL34888.1"/>
    <property type="molecule type" value="Genomic_DNA"/>
</dbReference>